<dbReference type="InterPro" id="IPR036942">
    <property type="entry name" value="Beta-barrel_TonB_sf"/>
</dbReference>
<accession>A0A7D5SMD8</accession>
<evidence type="ECO:0000313" key="9">
    <source>
        <dbReference type="Proteomes" id="UP000042738"/>
    </source>
</evidence>
<proteinExistence type="inferred from homology"/>
<evidence type="ECO:0000313" key="8">
    <source>
        <dbReference type="EMBL" id="QLH61873.1"/>
    </source>
</evidence>
<keyword evidence="5 7" id="KW-0472">Membrane</keyword>
<keyword evidence="4 7" id="KW-0812">Transmembrane</keyword>
<evidence type="ECO:0000256" key="3">
    <source>
        <dbReference type="ARBA" id="ARBA00022452"/>
    </source>
</evidence>
<protein>
    <submittedName>
        <fullName evidence="8">TonB-dependent receptor</fullName>
    </submittedName>
</protein>
<keyword evidence="6 7" id="KW-0998">Cell outer membrane</keyword>
<dbReference type="EMBL" id="CP050855">
    <property type="protein sequence ID" value="QLH61873.1"/>
    <property type="molecule type" value="Genomic_DNA"/>
</dbReference>
<keyword evidence="2 7" id="KW-0813">Transport</keyword>
<name>A0A7D5SMD8_9GAMM</name>
<dbReference type="Gene3D" id="2.40.170.20">
    <property type="entry name" value="TonB-dependent receptor, beta-barrel domain"/>
    <property type="match status" value="1"/>
</dbReference>
<evidence type="ECO:0000256" key="4">
    <source>
        <dbReference type="ARBA" id="ARBA00022692"/>
    </source>
</evidence>
<comment type="subcellular location">
    <subcellularLocation>
        <location evidence="1 7">Cell outer membrane</location>
        <topology evidence="1 7">Multi-pass membrane protein</topology>
    </subcellularLocation>
</comment>
<keyword evidence="3 7" id="KW-1134">Transmembrane beta strand</keyword>
<dbReference type="GO" id="GO:0009279">
    <property type="term" value="C:cell outer membrane"/>
    <property type="evidence" value="ECO:0007669"/>
    <property type="project" value="UniProtKB-SubCell"/>
</dbReference>
<dbReference type="PROSITE" id="PS52016">
    <property type="entry name" value="TONB_DEPENDENT_REC_3"/>
    <property type="match status" value="1"/>
</dbReference>
<keyword evidence="8" id="KW-0675">Receptor</keyword>
<organism evidence="8 9">
    <name type="scientific">Serratia symbiotica</name>
    <dbReference type="NCBI Taxonomy" id="138074"/>
    <lineage>
        <taxon>Bacteria</taxon>
        <taxon>Pseudomonadati</taxon>
        <taxon>Pseudomonadota</taxon>
        <taxon>Gammaproteobacteria</taxon>
        <taxon>Enterobacterales</taxon>
        <taxon>Yersiniaceae</taxon>
        <taxon>Serratia</taxon>
    </lineage>
</organism>
<sequence length="71" mass="7846">MYNLTQDKSLSTDPVNTAFQTQGGKIRARGLELEARGALTDQFNVIGSYTLQQAKYIQDTQGLEGFSTQTE</sequence>
<dbReference type="Proteomes" id="UP000042738">
    <property type="component" value="Chromosome"/>
</dbReference>
<evidence type="ECO:0000256" key="5">
    <source>
        <dbReference type="ARBA" id="ARBA00023136"/>
    </source>
</evidence>
<gene>
    <name evidence="8" type="ORF">SYMBAF_01505</name>
</gene>
<evidence type="ECO:0000256" key="6">
    <source>
        <dbReference type="ARBA" id="ARBA00023237"/>
    </source>
</evidence>
<reference evidence="8 9" key="1">
    <citation type="journal article" date="2014" name="Genome Announc.">
        <title>Whole-Genome Sequence of Serratia symbiotica Strain CWBI-2.3T, a Free-Living Symbiont of the Black Bean Aphid Aphis fabae.</title>
        <authorList>
            <person name="Foray V."/>
            <person name="Grigorescu A.S."/>
            <person name="Sabri A."/>
            <person name="Haubruge E."/>
            <person name="Lognay G."/>
            <person name="Francis F."/>
            <person name="Fauconnier M.L."/>
            <person name="Hance T."/>
            <person name="Thonart P."/>
        </authorList>
    </citation>
    <scope>NUCLEOTIDE SEQUENCE [LARGE SCALE GENOMIC DNA]</scope>
    <source>
        <strain evidence="8">CWBI-2.3</strain>
    </source>
</reference>
<evidence type="ECO:0000256" key="7">
    <source>
        <dbReference type="PROSITE-ProRule" id="PRU01360"/>
    </source>
</evidence>
<dbReference type="InterPro" id="IPR039426">
    <property type="entry name" value="TonB-dep_rcpt-like"/>
</dbReference>
<evidence type="ECO:0000256" key="2">
    <source>
        <dbReference type="ARBA" id="ARBA00022448"/>
    </source>
</evidence>
<comment type="similarity">
    <text evidence="7">Belongs to the TonB-dependent receptor family.</text>
</comment>
<dbReference type="SUPFAM" id="SSF56935">
    <property type="entry name" value="Porins"/>
    <property type="match status" value="1"/>
</dbReference>
<dbReference type="AlphaFoldDB" id="A0A7D5SMD8"/>
<evidence type="ECO:0000256" key="1">
    <source>
        <dbReference type="ARBA" id="ARBA00004571"/>
    </source>
</evidence>